<feature type="transmembrane region" description="Helical" evidence="1">
    <location>
        <begin position="58"/>
        <end position="78"/>
    </location>
</feature>
<feature type="domain" description="YdbS-like PH" evidence="2">
    <location>
        <begin position="78"/>
        <end position="154"/>
    </location>
</feature>
<sequence>MLPAGAPPEEGLLDRAGLAPHPRAALRRRINRALITAVLAAAVLAGLGPWLGHPFVTTGWITGLLLAPVLSAFAYDAYRNLGHGVRGRYLAIMYGTFARRTVVLRRDGIIGWTVTRSPFQRRAGLLTLGATTAAGDGIYRIRDVSVDQGLALAEAAVPRLLAPFVEPERPPGVATEGSEWHS</sequence>
<evidence type="ECO:0000256" key="1">
    <source>
        <dbReference type="SAM" id="Phobius"/>
    </source>
</evidence>
<dbReference type="Proteomes" id="UP001596058">
    <property type="component" value="Unassembled WGS sequence"/>
</dbReference>
<accession>A0ABW1CSK7</accession>
<keyword evidence="1" id="KW-1133">Transmembrane helix</keyword>
<keyword evidence="4" id="KW-1185">Reference proteome</keyword>
<dbReference type="RefSeq" id="WP_379518259.1">
    <property type="nucleotide sequence ID" value="NZ_JBHSPA010000040.1"/>
</dbReference>
<protein>
    <submittedName>
        <fullName evidence="3">PH domain-containing protein</fullName>
    </submittedName>
</protein>
<evidence type="ECO:0000259" key="2">
    <source>
        <dbReference type="Pfam" id="PF03703"/>
    </source>
</evidence>
<name>A0ABW1CSK7_9ACTN</name>
<evidence type="ECO:0000313" key="3">
    <source>
        <dbReference type="EMBL" id="MFC5828759.1"/>
    </source>
</evidence>
<keyword evidence="1" id="KW-0472">Membrane</keyword>
<dbReference type="EMBL" id="JBHSPA010000040">
    <property type="protein sequence ID" value="MFC5828759.1"/>
    <property type="molecule type" value="Genomic_DNA"/>
</dbReference>
<keyword evidence="1" id="KW-0812">Transmembrane</keyword>
<evidence type="ECO:0000313" key="4">
    <source>
        <dbReference type="Proteomes" id="UP001596058"/>
    </source>
</evidence>
<dbReference type="PANTHER" id="PTHR34473:SF2">
    <property type="entry name" value="UPF0699 TRANSMEMBRANE PROTEIN YDBT"/>
    <property type="match status" value="1"/>
</dbReference>
<feature type="transmembrane region" description="Helical" evidence="1">
    <location>
        <begin position="33"/>
        <end position="52"/>
    </location>
</feature>
<dbReference type="Pfam" id="PF03703">
    <property type="entry name" value="bPH_2"/>
    <property type="match status" value="1"/>
</dbReference>
<comment type="caution">
    <text evidence="3">The sequence shown here is derived from an EMBL/GenBank/DDBJ whole genome shotgun (WGS) entry which is preliminary data.</text>
</comment>
<dbReference type="InterPro" id="IPR005182">
    <property type="entry name" value="YdbS-like_PH"/>
</dbReference>
<reference evidence="4" key="1">
    <citation type="journal article" date="2019" name="Int. J. Syst. Evol. Microbiol.">
        <title>The Global Catalogue of Microorganisms (GCM) 10K type strain sequencing project: providing services to taxonomists for standard genome sequencing and annotation.</title>
        <authorList>
            <consortium name="The Broad Institute Genomics Platform"/>
            <consortium name="The Broad Institute Genome Sequencing Center for Infectious Disease"/>
            <person name="Wu L."/>
            <person name="Ma J."/>
        </authorList>
    </citation>
    <scope>NUCLEOTIDE SEQUENCE [LARGE SCALE GENOMIC DNA]</scope>
    <source>
        <strain evidence="4">CCUG 53903</strain>
    </source>
</reference>
<gene>
    <name evidence="3" type="ORF">ACFPZ3_33245</name>
</gene>
<proteinExistence type="predicted"/>
<dbReference type="PANTHER" id="PTHR34473">
    <property type="entry name" value="UPF0699 TRANSMEMBRANE PROTEIN YDBS"/>
    <property type="match status" value="1"/>
</dbReference>
<organism evidence="3 4">
    <name type="scientific">Nonomuraea insulae</name>
    <dbReference type="NCBI Taxonomy" id="1616787"/>
    <lineage>
        <taxon>Bacteria</taxon>
        <taxon>Bacillati</taxon>
        <taxon>Actinomycetota</taxon>
        <taxon>Actinomycetes</taxon>
        <taxon>Streptosporangiales</taxon>
        <taxon>Streptosporangiaceae</taxon>
        <taxon>Nonomuraea</taxon>
    </lineage>
</organism>